<keyword evidence="2" id="KW-1185">Reference proteome</keyword>
<gene>
    <name evidence="1" type="ORF">EYF80_031133</name>
</gene>
<dbReference type="Proteomes" id="UP000314294">
    <property type="component" value="Unassembled WGS sequence"/>
</dbReference>
<sequence length="223" mass="24771">MATTHLENNRLLVSFDNARSTSSGAPAVGNLVTSRREGLQRQPTVDSGAVKAQDTTLYDKPCANHQALLLDRFHPFGGHQTQNFEITLNAHDQVAYTTPFTEECSVLLWVKPHVWVESYSIDLKSVMSHLDPENSSQLDTFSVSGGIQSLSFSKGALKRTLTRERMNGQGLDPSATIRTTLIPPHKGHSFKHLSYGSRSADAPCARMCPTFAPILRHMRWYFS</sequence>
<proteinExistence type="predicted"/>
<organism evidence="1 2">
    <name type="scientific">Liparis tanakae</name>
    <name type="common">Tanaka's snailfish</name>
    <dbReference type="NCBI Taxonomy" id="230148"/>
    <lineage>
        <taxon>Eukaryota</taxon>
        <taxon>Metazoa</taxon>
        <taxon>Chordata</taxon>
        <taxon>Craniata</taxon>
        <taxon>Vertebrata</taxon>
        <taxon>Euteleostomi</taxon>
        <taxon>Actinopterygii</taxon>
        <taxon>Neopterygii</taxon>
        <taxon>Teleostei</taxon>
        <taxon>Neoteleostei</taxon>
        <taxon>Acanthomorphata</taxon>
        <taxon>Eupercaria</taxon>
        <taxon>Perciformes</taxon>
        <taxon>Cottioidei</taxon>
        <taxon>Cottales</taxon>
        <taxon>Liparidae</taxon>
        <taxon>Liparis</taxon>
    </lineage>
</organism>
<name>A0A4Z2GZF3_9TELE</name>
<accession>A0A4Z2GZF3</accession>
<dbReference type="EMBL" id="SRLO01000374">
    <property type="protein sequence ID" value="TNN58630.1"/>
    <property type="molecule type" value="Genomic_DNA"/>
</dbReference>
<comment type="caution">
    <text evidence="1">The sequence shown here is derived from an EMBL/GenBank/DDBJ whole genome shotgun (WGS) entry which is preliminary data.</text>
</comment>
<evidence type="ECO:0000313" key="1">
    <source>
        <dbReference type="EMBL" id="TNN58630.1"/>
    </source>
</evidence>
<reference evidence="1 2" key="1">
    <citation type="submission" date="2019-03" db="EMBL/GenBank/DDBJ databases">
        <title>First draft genome of Liparis tanakae, snailfish: a comprehensive survey of snailfish specific genes.</title>
        <authorList>
            <person name="Kim W."/>
            <person name="Song I."/>
            <person name="Jeong J.-H."/>
            <person name="Kim D."/>
            <person name="Kim S."/>
            <person name="Ryu S."/>
            <person name="Song J.Y."/>
            <person name="Lee S.K."/>
        </authorList>
    </citation>
    <scope>NUCLEOTIDE SEQUENCE [LARGE SCALE GENOMIC DNA]</scope>
    <source>
        <tissue evidence="1">Muscle</tissue>
    </source>
</reference>
<dbReference type="AlphaFoldDB" id="A0A4Z2GZF3"/>
<protein>
    <submittedName>
        <fullName evidence="1">Uncharacterized protein</fullName>
    </submittedName>
</protein>
<evidence type="ECO:0000313" key="2">
    <source>
        <dbReference type="Proteomes" id="UP000314294"/>
    </source>
</evidence>